<dbReference type="Gene3D" id="3.60.15.10">
    <property type="entry name" value="Ribonuclease Z/Hydroxyacylglutathione hydrolase-like"/>
    <property type="match status" value="1"/>
</dbReference>
<keyword evidence="3" id="KW-1185">Reference proteome</keyword>
<protein>
    <submittedName>
        <fullName evidence="2">MBL fold metallo-hydrolase</fullName>
    </submittedName>
</protein>
<sequence length="288" mass="32595">MDAEKNRRKPIEVTFWGVRGSLPVANPSVENFGGNTACVQVQIEKEQYIFDAGSGIYPLGLKLLSTEEEKTSKIHLFLSHVHWDHLMGFPYFQPFYNASSQIAIYGERKQDKSIRQLLEGLMTAPYFPVPLHKLPAQLDFIDIGKEEKIDLPNQVTVETLALHHPNGCLAYRLTVGNCIICYGTDHEQGTYIDQELIAFAEGADLLILDGQYEEAEYRGSGDKKNKKGWGHSTWKSAVKIGQKAQVKRLALFHHDQLRSDGDLEEIEKEAQEQFPQAFCAREGMTIRL</sequence>
<dbReference type="RefSeq" id="WP_151618557.1">
    <property type="nucleotide sequence ID" value="NZ_WBXO01000002.1"/>
</dbReference>
<dbReference type="SUPFAM" id="SSF56281">
    <property type="entry name" value="Metallo-hydrolase/oxidoreductase"/>
    <property type="match status" value="1"/>
</dbReference>
<dbReference type="CDD" id="cd07715">
    <property type="entry name" value="TaR3-like_MBL-fold"/>
    <property type="match status" value="1"/>
</dbReference>
<dbReference type="EMBL" id="WBXO01000002">
    <property type="protein sequence ID" value="KAB2953669.1"/>
    <property type="molecule type" value="Genomic_DNA"/>
</dbReference>
<dbReference type="GO" id="GO:0016787">
    <property type="term" value="F:hydrolase activity"/>
    <property type="evidence" value="ECO:0007669"/>
    <property type="project" value="UniProtKB-KW"/>
</dbReference>
<dbReference type="PANTHER" id="PTHR42663">
    <property type="entry name" value="HYDROLASE C777.06C-RELATED-RELATED"/>
    <property type="match status" value="1"/>
</dbReference>
<dbReference type="Pfam" id="PF12706">
    <property type="entry name" value="Lactamase_B_2"/>
    <property type="match status" value="1"/>
</dbReference>
<accession>A0A6I0EVP9</accession>
<gene>
    <name evidence="2" type="ORF">F9B85_03350</name>
</gene>
<dbReference type="PANTHER" id="PTHR42663:SF4">
    <property type="entry name" value="SLL1036 PROTEIN"/>
    <property type="match status" value="1"/>
</dbReference>
<dbReference type="InterPro" id="IPR036866">
    <property type="entry name" value="RibonucZ/Hydroxyglut_hydro"/>
</dbReference>
<dbReference type="OrthoDB" id="9800940at2"/>
<evidence type="ECO:0000313" key="2">
    <source>
        <dbReference type="EMBL" id="KAB2953669.1"/>
    </source>
</evidence>
<dbReference type="Proteomes" id="UP000468766">
    <property type="component" value="Unassembled WGS sequence"/>
</dbReference>
<comment type="caution">
    <text evidence="2">The sequence shown here is derived from an EMBL/GenBank/DDBJ whole genome shotgun (WGS) entry which is preliminary data.</text>
</comment>
<name>A0A6I0EVP9_9FIRM</name>
<keyword evidence="2" id="KW-0378">Hydrolase</keyword>
<reference evidence="2 3" key="1">
    <citation type="submission" date="2019-10" db="EMBL/GenBank/DDBJ databases">
        <title>Whole-genome sequence of the extremophile Heliorestis acidaminivorans DSM 24790.</title>
        <authorList>
            <person name="Kyndt J.A."/>
            <person name="Meyer T.E."/>
        </authorList>
    </citation>
    <scope>NUCLEOTIDE SEQUENCE [LARGE SCALE GENOMIC DNA]</scope>
    <source>
        <strain evidence="2 3">DSM 24790</strain>
    </source>
</reference>
<dbReference type="AlphaFoldDB" id="A0A6I0EVP9"/>
<organism evidence="2 3">
    <name type="scientific">Heliorestis acidaminivorans</name>
    <dbReference type="NCBI Taxonomy" id="553427"/>
    <lineage>
        <taxon>Bacteria</taxon>
        <taxon>Bacillati</taxon>
        <taxon>Bacillota</taxon>
        <taxon>Clostridia</taxon>
        <taxon>Eubacteriales</taxon>
        <taxon>Heliobacteriaceae</taxon>
        <taxon>Heliorestis</taxon>
    </lineage>
</organism>
<proteinExistence type="predicted"/>
<feature type="domain" description="Metallo-beta-lactamase" evidence="1">
    <location>
        <begin position="68"/>
        <end position="254"/>
    </location>
</feature>
<evidence type="ECO:0000259" key="1">
    <source>
        <dbReference type="Pfam" id="PF12706"/>
    </source>
</evidence>
<evidence type="ECO:0000313" key="3">
    <source>
        <dbReference type="Proteomes" id="UP000468766"/>
    </source>
</evidence>
<dbReference type="InterPro" id="IPR001279">
    <property type="entry name" value="Metallo-B-lactamas"/>
</dbReference>